<proteinExistence type="predicted"/>
<comment type="caution">
    <text evidence="1">The sequence shown here is derived from an EMBL/GenBank/DDBJ whole genome shotgun (WGS) entry which is preliminary data.</text>
</comment>
<evidence type="ECO:0000313" key="1">
    <source>
        <dbReference type="EMBL" id="GAI78927.1"/>
    </source>
</evidence>
<name>X1RDW9_9ZZZZ</name>
<reference evidence="1" key="1">
    <citation type="journal article" date="2014" name="Front. Microbiol.">
        <title>High frequency of phylogenetically diverse reductive dehalogenase-homologous genes in deep subseafloor sedimentary metagenomes.</title>
        <authorList>
            <person name="Kawai M."/>
            <person name="Futagami T."/>
            <person name="Toyoda A."/>
            <person name="Takaki Y."/>
            <person name="Nishi S."/>
            <person name="Hori S."/>
            <person name="Arai W."/>
            <person name="Tsubouchi T."/>
            <person name="Morono Y."/>
            <person name="Uchiyama I."/>
            <person name="Ito T."/>
            <person name="Fujiyama A."/>
            <person name="Inagaki F."/>
            <person name="Takami H."/>
        </authorList>
    </citation>
    <scope>NUCLEOTIDE SEQUENCE</scope>
    <source>
        <strain evidence="1">Expedition CK06-06</strain>
    </source>
</reference>
<gene>
    <name evidence="1" type="ORF">S12H4_13972</name>
</gene>
<accession>X1RDW9</accession>
<organism evidence="1">
    <name type="scientific">marine sediment metagenome</name>
    <dbReference type="NCBI Taxonomy" id="412755"/>
    <lineage>
        <taxon>unclassified sequences</taxon>
        <taxon>metagenomes</taxon>
        <taxon>ecological metagenomes</taxon>
    </lineage>
</organism>
<dbReference type="EMBL" id="BARW01006655">
    <property type="protein sequence ID" value="GAI78927.1"/>
    <property type="molecule type" value="Genomic_DNA"/>
</dbReference>
<protein>
    <submittedName>
        <fullName evidence="1">Uncharacterized protein</fullName>
    </submittedName>
</protein>
<sequence length="49" mass="6185">QPMAWRRIHRRLKKAWARNDEIIISKIMRDMFMTQRRQLPARRSRPRLL</sequence>
<dbReference type="AlphaFoldDB" id="X1RDW9"/>
<feature type="non-terminal residue" evidence="1">
    <location>
        <position position="1"/>
    </location>
</feature>